<dbReference type="Gene3D" id="3.40.50.2300">
    <property type="match status" value="1"/>
</dbReference>
<dbReference type="Pfam" id="PF00072">
    <property type="entry name" value="Response_reg"/>
    <property type="match status" value="1"/>
</dbReference>
<sequence length="576" mass="64033">MVENPDAKLALVVDDSEMQCKILKNLLIEEDYRVLTCHDGARAVALYIEHLPDLVLMDINMPVMNGYEAAKRIKSLSPNSLAPLIFITSLDSDQAFVDGIEAGGDGILTRPFSPEVFKAKIKSIQRISNLYTQVKTLQQEQQQDAELAEQIMSGVIEARNFALDRIGIIKQAAALFSGDIQLTALCPGGNINVLLGDFTGHGLRSSIGAIPLSETFRVMTKKGFSLMEIIDQVNRQLYELLPVDLFCCVCCVTISSHERSAYVFNAGLPDAYIFNQEGKIKHKVESNHIPLGVMPGLLAHAQLQVFSVEEHDRVVLISDGILEARNHEGEMYGNKRFEYAAKQGFYQGDIPGKVFDAVNEFCLGRPQEDDLSLIDVPCDGWEQALTTGESAHSQAVSEMHDLYLESEPSWKWQLSLTGQRLALVNPVPMAMGQIQEIEGNGEHWNNMYSILTELYVNALDHGILRLNSELKNSAAGFAHYFMVRESRLKNLATGRIDISLSYHPLTSGGKMIISIADDGEGFDLEGFYKQQTKLKQVGEDKVMLCGRGIDLVHQLSEKLEYLDKGNKVQATYVWAK</sequence>
<dbReference type="InterPro" id="IPR052016">
    <property type="entry name" value="Bact_Sigma-Reg"/>
</dbReference>
<keyword evidence="2" id="KW-0597">Phosphoprotein</keyword>
<dbReference type="Gene3D" id="3.60.40.10">
    <property type="entry name" value="PPM-type phosphatase domain"/>
    <property type="match status" value="1"/>
</dbReference>
<keyword evidence="5" id="KW-1185">Reference proteome</keyword>
<dbReference type="SUPFAM" id="SSF52172">
    <property type="entry name" value="CheY-like"/>
    <property type="match status" value="1"/>
</dbReference>
<proteinExistence type="predicted"/>
<keyword evidence="1" id="KW-0378">Hydrolase</keyword>
<name>A0ABY7VNV9_9GAMM</name>
<dbReference type="Pfam" id="PF07228">
    <property type="entry name" value="SpoIIE"/>
    <property type="match status" value="1"/>
</dbReference>
<dbReference type="Proteomes" id="UP001215231">
    <property type="component" value="Chromosome"/>
</dbReference>
<dbReference type="SMART" id="SM00331">
    <property type="entry name" value="PP2C_SIG"/>
    <property type="match status" value="1"/>
</dbReference>
<evidence type="ECO:0000256" key="1">
    <source>
        <dbReference type="ARBA" id="ARBA00022801"/>
    </source>
</evidence>
<accession>A0ABY7VNV9</accession>
<dbReference type="InterPro" id="IPR036890">
    <property type="entry name" value="HATPase_C_sf"/>
</dbReference>
<evidence type="ECO:0000313" key="5">
    <source>
        <dbReference type="Proteomes" id="UP001215231"/>
    </source>
</evidence>
<dbReference type="InterPro" id="IPR011006">
    <property type="entry name" value="CheY-like_superfamily"/>
</dbReference>
<feature type="modified residue" description="4-aspartylphosphate" evidence="2">
    <location>
        <position position="58"/>
    </location>
</feature>
<reference evidence="4 5" key="1">
    <citation type="journal article" date="2022" name="Mar. Drugs">
        <title>Bioassay-Guided Fractionation Leads to the Detection of Cholic Acid Generated by the Rare Thalassomonas sp.</title>
        <authorList>
            <person name="Pheiffer F."/>
            <person name="Schneider Y.K."/>
            <person name="Hansen E.H."/>
            <person name="Andersen J.H."/>
            <person name="Isaksson J."/>
            <person name="Busche T."/>
            <person name="R C."/>
            <person name="Kalinowski J."/>
            <person name="Zyl L.V."/>
            <person name="Trindade M."/>
        </authorList>
    </citation>
    <scope>NUCLEOTIDE SEQUENCE [LARGE SCALE GENOMIC DNA]</scope>
    <source>
        <strain evidence="4 5">A5K-61T</strain>
    </source>
</reference>
<organism evidence="4 5">
    <name type="scientific">Thalassomonas haliotis</name>
    <dbReference type="NCBI Taxonomy" id="485448"/>
    <lineage>
        <taxon>Bacteria</taxon>
        <taxon>Pseudomonadati</taxon>
        <taxon>Pseudomonadota</taxon>
        <taxon>Gammaproteobacteria</taxon>
        <taxon>Alteromonadales</taxon>
        <taxon>Colwelliaceae</taxon>
        <taxon>Thalassomonas</taxon>
    </lineage>
</organism>
<dbReference type="SMART" id="SM00448">
    <property type="entry name" value="REC"/>
    <property type="match status" value="1"/>
</dbReference>
<dbReference type="EMBL" id="CP059693">
    <property type="protein sequence ID" value="WDE14531.1"/>
    <property type="molecule type" value="Genomic_DNA"/>
</dbReference>
<dbReference type="SUPFAM" id="SSF55874">
    <property type="entry name" value="ATPase domain of HSP90 chaperone/DNA topoisomerase II/histidine kinase"/>
    <property type="match status" value="1"/>
</dbReference>
<dbReference type="Gene3D" id="3.30.565.10">
    <property type="entry name" value="Histidine kinase-like ATPase, C-terminal domain"/>
    <property type="match status" value="1"/>
</dbReference>
<dbReference type="InterPro" id="IPR001789">
    <property type="entry name" value="Sig_transdc_resp-reg_receiver"/>
</dbReference>
<dbReference type="PROSITE" id="PS50110">
    <property type="entry name" value="RESPONSE_REGULATORY"/>
    <property type="match status" value="1"/>
</dbReference>
<feature type="domain" description="Response regulatory" evidence="3">
    <location>
        <begin position="9"/>
        <end position="125"/>
    </location>
</feature>
<protein>
    <submittedName>
        <fullName evidence="4">SpoIIE family protein phosphatase</fullName>
    </submittedName>
</protein>
<dbReference type="PANTHER" id="PTHR43156:SF2">
    <property type="entry name" value="STAGE II SPORULATION PROTEIN E"/>
    <property type="match status" value="1"/>
</dbReference>
<evidence type="ECO:0000313" key="4">
    <source>
        <dbReference type="EMBL" id="WDE14531.1"/>
    </source>
</evidence>
<gene>
    <name evidence="4" type="ORF">H3N35_15000</name>
</gene>
<evidence type="ECO:0000256" key="2">
    <source>
        <dbReference type="PROSITE-ProRule" id="PRU00169"/>
    </source>
</evidence>
<dbReference type="PANTHER" id="PTHR43156">
    <property type="entry name" value="STAGE II SPORULATION PROTEIN E-RELATED"/>
    <property type="match status" value="1"/>
</dbReference>
<dbReference type="InterPro" id="IPR001932">
    <property type="entry name" value="PPM-type_phosphatase-like_dom"/>
</dbReference>
<evidence type="ECO:0000259" key="3">
    <source>
        <dbReference type="PROSITE" id="PS50110"/>
    </source>
</evidence>
<dbReference type="SUPFAM" id="SSF81606">
    <property type="entry name" value="PP2C-like"/>
    <property type="match status" value="1"/>
</dbReference>
<dbReference type="InterPro" id="IPR036457">
    <property type="entry name" value="PPM-type-like_dom_sf"/>
</dbReference>